<feature type="compositionally biased region" description="Low complexity" evidence="1">
    <location>
        <begin position="128"/>
        <end position="137"/>
    </location>
</feature>
<gene>
    <name evidence="3" type="ORF">LTRI10_LOCUS47043</name>
</gene>
<protein>
    <submittedName>
        <fullName evidence="3">Uncharacterized protein</fullName>
    </submittedName>
</protein>
<organism evidence="3 4">
    <name type="scientific">Linum trigynum</name>
    <dbReference type="NCBI Taxonomy" id="586398"/>
    <lineage>
        <taxon>Eukaryota</taxon>
        <taxon>Viridiplantae</taxon>
        <taxon>Streptophyta</taxon>
        <taxon>Embryophyta</taxon>
        <taxon>Tracheophyta</taxon>
        <taxon>Spermatophyta</taxon>
        <taxon>Magnoliopsida</taxon>
        <taxon>eudicotyledons</taxon>
        <taxon>Gunneridae</taxon>
        <taxon>Pentapetalae</taxon>
        <taxon>rosids</taxon>
        <taxon>fabids</taxon>
        <taxon>Malpighiales</taxon>
        <taxon>Linaceae</taxon>
        <taxon>Linum</taxon>
    </lineage>
</organism>
<evidence type="ECO:0000313" key="3">
    <source>
        <dbReference type="EMBL" id="CAL1407371.1"/>
    </source>
</evidence>
<feature type="region of interest" description="Disordered" evidence="1">
    <location>
        <begin position="124"/>
        <end position="152"/>
    </location>
</feature>
<name>A0AAV2GA69_9ROSI</name>
<evidence type="ECO:0000256" key="1">
    <source>
        <dbReference type="SAM" id="MobiDB-lite"/>
    </source>
</evidence>
<evidence type="ECO:0000256" key="2">
    <source>
        <dbReference type="SAM" id="Phobius"/>
    </source>
</evidence>
<keyword evidence="2" id="KW-0812">Transmembrane</keyword>
<reference evidence="3 4" key="1">
    <citation type="submission" date="2024-04" db="EMBL/GenBank/DDBJ databases">
        <authorList>
            <person name="Fracassetti M."/>
        </authorList>
    </citation>
    <scope>NUCLEOTIDE SEQUENCE [LARGE SCALE GENOMIC DNA]</scope>
</reference>
<feature type="transmembrane region" description="Helical" evidence="2">
    <location>
        <begin position="20"/>
        <end position="53"/>
    </location>
</feature>
<evidence type="ECO:0000313" key="4">
    <source>
        <dbReference type="Proteomes" id="UP001497516"/>
    </source>
</evidence>
<keyword evidence="2" id="KW-0472">Membrane</keyword>
<keyword evidence="4" id="KW-1185">Reference proteome</keyword>
<sequence>MISDGGDLLKGRQNWPPPPPLLIAIALIRHLGPIAYVISLVSPLWLLLLVFALPIGHQRQRTSPPLSQSILSSNTLSTYLRRSALPPALESALFTSSSSHGSHDNDEIIWCPLSPSSSISFGDDEVNSPIIPSSSASRAHDSIHQSSNRPLP</sequence>
<proteinExistence type="predicted"/>
<dbReference type="EMBL" id="OZ034821">
    <property type="protein sequence ID" value="CAL1407371.1"/>
    <property type="molecule type" value="Genomic_DNA"/>
</dbReference>
<dbReference type="AlphaFoldDB" id="A0AAV2GA69"/>
<keyword evidence="2" id="KW-1133">Transmembrane helix</keyword>
<dbReference type="Proteomes" id="UP001497516">
    <property type="component" value="Chromosome 8"/>
</dbReference>
<accession>A0AAV2GA69</accession>